<evidence type="ECO:0000313" key="11">
    <source>
        <dbReference type="EMBL" id="ALS34761.1"/>
    </source>
</evidence>
<dbReference type="PANTHER" id="PTHR30221">
    <property type="entry name" value="SMALL-CONDUCTANCE MECHANOSENSITIVE CHANNEL"/>
    <property type="match status" value="1"/>
</dbReference>
<dbReference type="RefSeq" id="WP_058374792.1">
    <property type="nucleotide sequence ID" value="NZ_CP011035.1"/>
</dbReference>
<evidence type="ECO:0000256" key="7">
    <source>
        <dbReference type="RuleBase" id="RU369025"/>
    </source>
</evidence>
<name>A0A0U2X4A7_9GAMM</name>
<dbReference type="SUPFAM" id="SSF82861">
    <property type="entry name" value="Mechanosensitive channel protein MscS (YggB), transmembrane region"/>
    <property type="match status" value="1"/>
</dbReference>
<dbReference type="Pfam" id="PF21082">
    <property type="entry name" value="MS_channel_3rd"/>
    <property type="match status" value="1"/>
</dbReference>
<dbReference type="InterPro" id="IPR049142">
    <property type="entry name" value="MS_channel_1st"/>
</dbReference>
<comment type="subcellular location">
    <subcellularLocation>
        <location evidence="7">Cell inner membrane</location>
        <topology evidence="7">Multi-pass membrane protein</topology>
    </subcellularLocation>
    <subcellularLocation>
        <location evidence="1">Cell membrane</location>
        <topology evidence="1">Multi-pass membrane protein</topology>
    </subcellularLocation>
</comment>
<dbReference type="AlphaFoldDB" id="A0A0U2X4A7"/>
<keyword evidence="6 7" id="KW-0472">Membrane</keyword>
<dbReference type="Pfam" id="PF21088">
    <property type="entry name" value="MS_channel_1st"/>
    <property type="match status" value="1"/>
</dbReference>
<reference evidence="11 12" key="1">
    <citation type="submission" date="2015-03" db="EMBL/GenBank/DDBJ databases">
        <authorList>
            <person name="Murphy D."/>
        </authorList>
    </citation>
    <scope>NUCLEOTIDE SEQUENCE [LARGE SCALE GENOMIC DNA]</scope>
    <source>
        <strain evidence="11 12">KMM 520</strain>
    </source>
</reference>
<dbReference type="GO" id="GO:0008381">
    <property type="term" value="F:mechanosensitive monoatomic ion channel activity"/>
    <property type="evidence" value="ECO:0007669"/>
    <property type="project" value="InterPro"/>
</dbReference>
<comment type="similarity">
    <text evidence="2 7">Belongs to the MscS (TC 1.A.23) family.</text>
</comment>
<feature type="domain" description="Mechanosensitive ion channel MscS" evidence="8">
    <location>
        <begin position="107"/>
        <end position="173"/>
    </location>
</feature>
<dbReference type="InterPro" id="IPR006685">
    <property type="entry name" value="MscS_channel_2nd"/>
</dbReference>
<feature type="transmembrane region" description="Helical" evidence="7">
    <location>
        <begin position="20"/>
        <end position="40"/>
    </location>
</feature>
<evidence type="ECO:0000259" key="8">
    <source>
        <dbReference type="Pfam" id="PF00924"/>
    </source>
</evidence>
<gene>
    <name evidence="11" type="primary">mscS</name>
    <name evidence="11" type="ORF">PTRA_b0248</name>
</gene>
<keyword evidence="7" id="KW-0407">Ion channel</keyword>
<dbReference type="Gene3D" id="1.10.287.1260">
    <property type="match status" value="1"/>
</dbReference>
<dbReference type="Proteomes" id="UP000065261">
    <property type="component" value="Chromosome II"/>
</dbReference>
<feature type="transmembrane region" description="Helical" evidence="7">
    <location>
        <begin position="61"/>
        <end position="83"/>
    </location>
</feature>
<dbReference type="InterPro" id="IPR011014">
    <property type="entry name" value="MscS_channel_TM-2"/>
</dbReference>
<evidence type="ECO:0000256" key="1">
    <source>
        <dbReference type="ARBA" id="ARBA00004651"/>
    </source>
</evidence>
<comment type="subunit">
    <text evidence="7">Homoheptamer.</text>
</comment>
<organism evidence="11">
    <name type="scientific">Pseudoalteromonas translucida KMM 520</name>
    <dbReference type="NCBI Taxonomy" id="1315283"/>
    <lineage>
        <taxon>Bacteria</taxon>
        <taxon>Pseudomonadati</taxon>
        <taxon>Pseudomonadota</taxon>
        <taxon>Gammaproteobacteria</taxon>
        <taxon>Alteromonadales</taxon>
        <taxon>Pseudoalteromonadaceae</taxon>
        <taxon>Pseudoalteromonas</taxon>
    </lineage>
</organism>
<feature type="domain" description="Mechanosensitive ion channel transmembrane helices 2/3" evidence="10">
    <location>
        <begin position="66"/>
        <end position="105"/>
    </location>
</feature>
<keyword evidence="7" id="KW-0997">Cell inner membrane</keyword>
<dbReference type="GO" id="GO:0005886">
    <property type="term" value="C:plasma membrane"/>
    <property type="evidence" value="ECO:0007669"/>
    <property type="project" value="UniProtKB-SubCell"/>
</dbReference>
<dbReference type="InterPro" id="IPR045275">
    <property type="entry name" value="MscS_archaea/bacteria_type"/>
</dbReference>
<feature type="domain" description="Mechanosensitive ion channel MscS C-terminal" evidence="9">
    <location>
        <begin position="181"/>
        <end position="260"/>
    </location>
</feature>
<evidence type="ECO:0000256" key="4">
    <source>
        <dbReference type="ARBA" id="ARBA00022692"/>
    </source>
</evidence>
<feature type="transmembrane region" description="Helical" evidence="7">
    <location>
        <begin position="89"/>
        <end position="120"/>
    </location>
</feature>
<evidence type="ECO:0000259" key="9">
    <source>
        <dbReference type="Pfam" id="PF21082"/>
    </source>
</evidence>
<evidence type="ECO:0000313" key="12">
    <source>
        <dbReference type="Proteomes" id="UP000065261"/>
    </source>
</evidence>
<protein>
    <recommendedName>
        <fullName evidence="7">Small-conductance mechanosensitive channel</fullName>
    </recommendedName>
</protein>
<dbReference type="SUPFAM" id="SSF82689">
    <property type="entry name" value="Mechanosensitive channel protein MscS (YggB), C-terminal domain"/>
    <property type="match status" value="1"/>
</dbReference>
<comment type="function">
    <text evidence="7">Mechanosensitive channel that participates in the regulation of osmotic pressure changes within the cell, opening in response to stretch forces in the membrane lipid bilayer, without the need for other proteins. Contributes to normal resistance to hypoosmotic shock. Forms an ion channel of 1.0 nanosiemens conductance with a slight preference for anions.</text>
</comment>
<keyword evidence="5 7" id="KW-1133">Transmembrane helix</keyword>
<dbReference type="Gene3D" id="3.30.70.100">
    <property type="match status" value="1"/>
</dbReference>
<dbReference type="Pfam" id="PF00924">
    <property type="entry name" value="MS_channel_2nd"/>
    <property type="match status" value="1"/>
</dbReference>
<dbReference type="SUPFAM" id="SSF50182">
    <property type="entry name" value="Sm-like ribonucleoproteins"/>
    <property type="match status" value="1"/>
</dbReference>
<dbReference type="InterPro" id="IPR049278">
    <property type="entry name" value="MS_channel_C"/>
</dbReference>
<keyword evidence="3" id="KW-1003">Cell membrane</keyword>
<dbReference type="Gene3D" id="2.30.30.60">
    <property type="match status" value="1"/>
</dbReference>
<evidence type="ECO:0000256" key="5">
    <source>
        <dbReference type="ARBA" id="ARBA00022989"/>
    </source>
</evidence>
<evidence type="ECO:0000256" key="3">
    <source>
        <dbReference type="ARBA" id="ARBA00022475"/>
    </source>
</evidence>
<dbReference type="KEGG" id="ptn:PTRA_b0248"/>
<dbReference type="EMBL" id="CP011035">
    <property type="protein sequence ID" value="ALS34761.1"/>
    <property type="molecule type" value="Genomic_DNA"/>
</dbReference>
<keyword evidence="4 7" id="KW-0812">Transmembrane</keyword>
<dbReference type="InterPro" id="IPR011066">
    <property type="entry name" value="MscS_channel_C_sf"/>
</dbReference>
<dbReference type="PANTHER" id="PTHR30221:SF1">
    <property type="entry name" value="SMALL-CONDUCTANCE MECHANOSENSITIVE CHANNEL"/>
    <property type="match status" value="1"/>
</dbReference>
<dbReference type="InterPro" id="IPR010920">
    <property type="entry name" value="LSM_dom_sf"/>
</dbReference>
<comment type="caution">
    <text evidence="7">Lacks conserved residue(s) required for the propagation of feature annotation.</text>
</comment>
<keyword evidence="7" id="KW-0406">Ion transport</keyword>
<dbReference type="PATRIC" id="fig|1315283.4.peg.3352"/>
<evidence type="ECO:0000256" key="2">
    <source>
        <dbReference type="ARBA" id="ARBA00008017"/>
    </source>
</evidence>
<evidence type="ECO:0000256" key="6">
    <source>
        <dbReference type="ARBA" id="ARBA00023136"/>
    </source>
</evidence>
<dbReference type="InterPro" id="IPR023408">
    <property type="entry name" value="MscS_beta-dom_sf"/>
</dbReference>
<accession>A0A0U2X4A7</accession>
<proteinExistence type="inferred from homology"/>
<evidence type="ECO:0000259" key="10">
    <source>
        <dbReference type="Pfam" id="PF21088"/>
    </source>
</evidence>
<sequence>MKDKLLAFWQSHSETIITLGYKVILALVILIASGVIARAVKRAVNGSKSPLNKLDKTLLPIISRLASYLVYIIGSLFILDIFGVNTASLVALMAAAGLAIGLALKSTLSNIAAGIMLLILRPFKVGDFIDASGTSGTVSEINLFTTIFKTTDGLYIASPNGKVWGGNIKNFTRNGKRRMDIVVGISYADSIDDGLNVLKQIASSEERLLAEPAPKVMVVSIAESSVNLQLRAWTVNGDYWQTVWDLNKRVKESIEQAGLTIPFPQRTLHLPESLATSVTVNKDTAKVD</sequence>
<dbReference type="OrthoDB" id="9809206at2"/>
<keyword evidence="7" id="KW-0813">Transport</keyword>